<dbReference type="GO" id="GO:0047617">
    <property type="term" value="F:fatty acyl-CoA hydrolase activity"/>
    <property type="evidence" value="ECO:0007669"/>
    <property type="project" value="TreeGrafter"/>
</dbReference>
<sequence length="146" mass="16105">MTVTTERPSRDAFPAKTIQTLRYNDMDTAGHVNNAVYATLFEAGRVPLLYNPEQEMPPAGCHFSIVRLTINFLAETTWPGEVTIGTAVTRIGNSSADLFQAIFDGDRCCATAENVIVLTDSTTRKSTKLPDHARAWLQTLMLQEQG</sequence>
<evidence type="ECO:0000313" key="4">
    <source>
        <dbReference type="Proteomes" id="UP000509367"/>
    </source>
</evidence>
<evidence type="ECO:0000313" key="3">
    <source>
        <dbReference type="EMBL" id="QKV18411.1"/>
    </source>
</evidence>
<dbReference type="RefSeq" id="WP_175276305.1">
    <property type="nucleotide sequence ID" value="NZ_CP054836.1"/>
</dbReference>
<dbReference type="EMBL" id="CP054836">
    <property type="protein sequence ID" value="QKV18411.1"/>
    <property type="molecule type" value="Genomic_DNA"/>
</dbReference>
<dbReference type="InterPro" id="IPR050563">
    <property type="entry name" value="4-hydroxybenzoyl-CoA_TE"/>
</dbReference>
<dbReference type="AlphaFoldDB" id="A0A6N1VBM5"/>
<dbReference type="KEGG" id="orm:HTY61_08065"/>
<name>A0A6N1VBM5_9HYPH</name>
<dbReference type="InterPro" id="IPR029069">
    <property type="entry name" value="HotDog_dom_sf"/>
</dbReference>
<dbReference type="Proteomes" id="UP000509367">
    <property type="component" value="Chromosome"/>
</dbReference>
<dbReference type="CDD" id="cd00586">
    <property type="entry name" value="4HBT"/>
    <property type="match status" value="1"/>
</dbReference>
<gene>
    <name evidence="3" type="ORF">HTY61_08065</name>
</gene>
<dbReference type="Pfam" id="PF13279">
    <property type="entry name" value="4HBT_2"/>
    <property type="match status" value="1"/>
</dbReference>
<dbReference type="PANTHER" id="PTHR31793:SF27">
    <property type="entry name" value="NOVEL THIOESTERASE SUPERFAMILY DOMAIN AND SAPOSIN A-TYPE DOMAIN CONTAINING PROTEIN (0610012H03RIK)"/>
    <property type="match status" value="1"/>
</dbReference>
<accession>A0A6N1VBM5</accession>
<organism evidence="3 4">
    <name type="scientific">Oricola thermophila</name>
    <dbReference type="NCBI Taxonomy" id="2742145"/>
    <lineage>
        <taxon>Bacteria</taxon>
        <taxon>Pseudomonadati</taxon>
        <taxon>Pseudomonadota</taxon>
        <taxon>Alphaproteobacteria</taxon>
        <taxon>Hyphomicrobiales</taxon>
        <taxon>Ahrensiaceae</taxon>
        <taxon>Oricola</taxon>
    </lineage>
</organism>
<reference evidence="3 4" key="1">
    <citation type="submission" date="2020-06" db="EMBL/GenBank/DDBJ databases">
        <title>Oricola thermophila sp. nov. isolated from a tidal sediments.</title>
        <authorList>
            <person name="Kwon K.K."/>
            <person name="Yang S.-H."/>
            <person name="Park M.-J."/>
        </authorList>
    </citation>
    <scope>NUCLEOTIDE SEQUENCE [LARGE SCALE GENOMIC DNA]</scope>
    <source>
        <strain evidence="3 4">MEBiC13590</strain>
    </source>
</reference>
<keyword evidence="2" id="KW-0378">Hydrolase</keyword>
<dbReference type="PANTHER" id="PTHR31793">
    <property type="entry name" value="4-HYDROXYBENZOYL-COA THIOESTERASE FAMILY MEMBER"/>
    <property type="match status" value="1"/>
</dbReference>
<dbReference type="SUPFAM" id="SSF54637">
    <property type="entry name" value="Thioesterase/thiol ester dehydrase-isomerase"/>
    <property type="match status" value="1"/>
</dbReference>
<comment type="similarity">
    <text evidence="1">Belongs to the 4-hydroxybenzoyl-CoA thioesterase family.</text>
</comment>
<dbReference type="Gene3D" id="3.10.129.10">
    <property type="entry name" value="Hotdog Thioesterase"/>
    <property type="match status" value="1"/>
</dbReference>
<proteinExistence type="inferred from homology"/>
<evidence type="ECO:0000256" key="1">
    <source>
        <dbReference type="ARBA" id="ARBA00005953"/>
    </source>
</evidence>
<evidence type="ECO:0000256" key="2">
    <source>
        <dbReference type="ARBA" id="ARBA00022801"/>
    </source>
</evidence>
<keyword evidence="4" id="KW-1185">Reference proteome</keyword>
<protein>
    <submittedName>
        <fullName evidence="3">Acyl-CoA thioesterase</fullName>
    </submittedName>
</protein>